<reference evidence="4 5" key="1">
    <citation type="submission" date="2020-08" db="EMBL/GenBank/DDBJ databases">
        <title>Complete genome and description of Campylobacter massiliensis Marseille-Q3452 sp. nov.</title>
        <authorList>
            <person name="Antezack A."/>
        </authorList>
    </citation>
    <scope>NUCLEOTIDE SEQUENCE [LARGE SCALE GENOMIC DNA]</scope>
    <source>
        <strain evidence="4 5">Marseille-Q3452</strain>
    </source>
</reference>
<gene>
    <name evidence="4" type="ORF">H7R39_00930</name>
</gene>
<evidence type="ECO:0000256" key="1">
    <source>
        <dbReference type="ARBA" id="ARBA00023015"/>
    </source>
</evidence>
<keyword evidence="1" id="KW-0805">Transcription regulation</keyword>
<dbReference type="PROSITE" id="PS01124">
    <property type="entry name" value="HTH_ARAC_FAMILY_2"/>
    <property type="match status" value="1"/>
</dbReference>
<dbReference type="RefSeq" id="WP_185897567.1">
    <property type="nucleotide sequence ID" value="NZ_JACLZK010000001.1"/>
</dbReference>
<evidence type="ECO:0000313" key="4">
    <source>
        <dbReference type="EMBL" id="MBC2881856.1"/>
    </source>
</evidence>
<sequence>MKFIINPKFTNDGFIFIFKGKNLRTVSADVFMDKFNSSEDGVLAGLGVKIRAKNIALSDEIAFGTIKMDAKDDTKIVGDFHALQGCFINFTLQGGISLSSANGKVEYKSGLSTISSVDLPSSDQEIYGGAHAGINLFLENSFMSANFGDLIELGANKLVSQNYTCAVNKILLNQILSLNADEPLERLLLESKILELIYNEFSRLKCPNKHVILDEADKNALQKARQILSKDIKNPPSIKELSKQVRLNEFKLKVGFKSLFGQTPYEFLREERMKRALAMLQGSELNIAEISAATGFKNQSHFSKLFCDYYGTAPKNLMKNRKYYY</sequence>
<dbReference type="Proteomes" id="UP000552683">
    <property type="component" value="Unassembled WGS sequence"/>
</dbReference>
<feature type="domain" description="HTH araC/xylS-type" evidence="3">
    <location>
        <begin position="222"/>
        <end position="320"/>
    </location>
</feature>
<keyword evidence="5" id="KW-1185">Reference proteome</keyword>
<dbReference type="Pfam" id="PF12833">
    <property type="entry name" value="HTH_18"/>
    <property type="match status" value="1"/>
</dbReference>
<evidence type="ECO:0000256" key="2">
    <source>
        <dbReference type="ARBA" id="ARBA00023163"/>
    </source>
</evidence>
<evidence type="ECO:0000313" key="5">
    <source>
        <dbReference type="Proteomes" id="UP000552683"/>
    </source>
</evidence>
<dbReference type="InterPro" id="IPR018060">
    <property type="entry name" value="HTH_AraC"/>
</dbReference>
<dbReference type="InterPro" id="IPR053142">
    <property type="entry name" value="PchR_regulatory_protein"/>
</dbReference>
<keyword evidence="2" id="KW-0804">Transcription</keyword>
<dbReference type="Gene3D" id="1.10.10.60">
    <property type="entry name" value="Homeodomain-like"/>
    <property type="match status" value="2"/>
</dbReference>
<protein>
    <submittedName>
        <fullName evidence="4">Helix-turn-helix transcriptional regulator</fullName>
    </submittedName>
</protein>
<name>A0A842J267_9BACT</name>
<organism evidence="4 5">
    <name type="scientific">Campylobacter massiliensis</name>
    <dbReference type="NCBI Taxonomy" id="2762557"/>
    <lineage>
        <taxon>Bacteria</taxon>
        <taxon>Pseudomonadati</taxon>
        <taxon>Campylobacterota</taxon>
        <taxon>Epsilonproteobacteria</taxon>
        <taxon>Campylobacterales</taxon>
        <taxon>Campylobacteraceae</taxon>
        <taxon>Campylobacter</taxon>
    </lineage>
</organism>
<dbReference type="InterPro" id="IPR009057">
    <property type="entry name" value="Homeodomain-like_sf"/>
</dbReference>
<dbReference type="PANTHER" id="PTHR47893">
    <property type="entry name" value="REGULATORY PROTEIN PCHR"/>
    <property type="match status" value="1"/>
</dbReference>
<dbReference type="GO" id="GO:0043565">
    <property type="term" value="F:sequence-specific DNA binding"/>
    <property type="evidence" value="ECO:0007669"/>
    <property type="project" value="InterPro"/>
</dbReference>
<dbReference type="GO" id="GO:0003700">
    <property type="term" value="F:DNA-binding transcription factor activity"/>
    <property type="evidence" value="ECO:0007669"/>
    <property type="project" value="InterPro"/>
</dbReference>
<proteinExistence type="predicted"/>
<dbReference type="SMART" id="SM00342">
    <property type="entry name" value="HTH_ARAC"/>
    <property type="match status" value="1"/>
</dbReference>
<evidence type="ECO:0000259" key="3">
    <source>
        <dbReference type="PROSITE" id="PS01124"/>
    </source>
</evidence>
<dbReference type="AlphaFoldDB" id="A0A842J267"/>
<comment type="caution">
    <text evidence="4">The sequence shown here is derived from an EMBL/GenBank/DDBJ whole genome shotgun (WGS) entry which is preliminary data.</text>
</comment>
<dbReference type="SUPFAM" id="SSF46689">
    <property type="entry name" value="Homeodomain-like"/>
    <property type="match status" value="2"/>
</dbReference>
<dbReference type="PANTHER" id="PTHR47893:SF1">
    <property type="entry name" value="REGULATORY PROTEIN PCHR"/>
    <property type="match status" value="1"/>
</dbReference>
<dbReference type="EMBL" id="JACLZK010000001">
    <property type="protein sequence ID" value="MBC2881856.1"/>
    <property type="molecule type" value="Genomic_DNA"/>
</dbReference>
<accession>A0A842J267</accession>